<sequence length="57" mass="6984">MSSPFCNLPCLLVKIIYLYCNYIISFGRTKVKYFFKFFYLFYIFCNKKALQSKRQQD</sequence>
<dbReference type="EMBL" id="BK032670">
    <property type="protein sequence ID" value="DAF54053.1"/>
    <property type="molecule type" value="Genomic_DNA"/>
</dbReference>
<reference evidence="1" key="1">
    <citation type="journal article" date="2021" name="Proc. Natl. Acad. Sci. U.S.A.">
        <title>A Catalog of Tens of Thousands of Viruses from Human Metagenomes Reveals Hidden Associations with Chronic Diseases.</title>
        <authorList>
            <person name="Tisza M.J."/>
            <person name="Buck C.B."/>
        </authorList>
    </citation>
    <scope>NUCLEOTIDE SEQUENCE</scope>
    <source>
        <strain evidence="1">CtfyA6</strain>
    </source>
</reference>
<protein>
    <submittedName>
        <fullName evidence="1">Uncharacterized protein</fullName>
    </submittedName>
</protein>
<organism evidence="1">
    <name type="scientific">Myoviridae sp. ctfyA6</name>
    <dbReference type="NCBI Taxonomy" id="2827698"/>
    <lineage>
        <taxon>Viruses</taxon>
        <taxon>Duplodnaviria</taxon>
        <taxon>Heunggongvirae</taxon>
        <taxon>Uroviricota</taxon>
        <taxon>Caudoviricetes</taxon>
    </lineage>
</organism>
<evidence type="ECO:0000313" key="1">
    <source>
        <dbReference type="EMBL" id="DAF54053.1"/>
    </source>
</evidence>
<name>A0A8S5SSN5_9CAUD</name>
<accession>A0A8S5SSN5</accession>
<proteinExistence type="predicted"/>